<name>A0A075H5C5_9ARCH</name>
<accession>A0A075H5C5</accession>
<sequence>MAEPSFWPYGLGIAVVITLAVIIPLLRRRRKSGSN</sequence>
<feature type="transmembrane region" description="Helical" evidence="1">
    <location>
        <begin position="6"/>
        <end position="26"/>
    </location>
</feature>
<evidence type="ECO:0000313" key="2">
    <source>
        <dbReference type="EMBL" id="AIF09692.1"/>
    </source>
</evidence>
<dbReference type="AlphaFoldDB" id="A0A075H5C5"/>
<evidence type="ECO:0000256" key="1">
    <source>
        <dbReference type="SAM" id="Phobius"/>
    </source>
</evidence>
<keyword evidence="1" id="KW-0472">Membrane</keyword>
<proteinExistence type="predicted"/>
<reference evidence="2" key="1">
    <citation type="journal article" date="2014" name="Genome Biol. Evol.">
        <title>Pangenome evidence for extensive interdomain horizontal transfer affecting lineage core and shell genes in uncultured planktonic thaumarchaeota and euryarchaeota.</title>
        <authorList>
            <person name="Deschamps P."/>
            <person name="Zivanovic Y."/>
            <person name="Moreira D."/>
            <person name="Rodriguez-Valera F."/>
            <person name="Lopez-Garcia P."/>
        </authorList>
    </citation>
    <scope>NUCLEOTIDE SEQUENCE</scope>
</reference>
<organism evidence="2">
    <name type="scientific">uncultured marine thaumarchaeote KM3_40_A11</name>
    <dbReference type="NCBI Taxonomy" id="1456141"/>
    <lineage>
        <taxon>Archaea</taxon>
        <taxon>Nitrososphaerota</taxon>
        <taxon>environmental samples</taxon>
    </lineage>
</organism>
<keyword evidence="1" id="KW-0812">Transmembrane</keyword>
<keyword evidence="1" id="KW-1133">Transmembrane helix</keyword>
<protein>
    <submittedName>
        <fullName evidence="2">Uncharacterized protein</fullName>
    </submittedName>
</protein>
<dbReference type="EMBL" id="KF900870">
    <property type="protein sequence ID" value="AIF09692.1"/>
    <property type="molecule type" value="Genomic_DNA"/>
</dbReference>